<evidence type="ECO:0000313" key="9">
    <source>
        <dbReference type="RefSeq" id="XP_039146491.1"/>
    </source>
</evidence>
<dbReference type="InterPro" id="IPR013956">
    <property type="entry name" value="E3_ubiquit_lig_Bre1"/>
</dbReference>
<evidence type="ECO:0000313" key="7">
    <source>
        <dbReference type="Proteomes" id="UP001515500"/>
    </source>
</evidence>
<evidence type="ECO:0000313" key="8">
    <source>
        <dbReference type="RefSeq" id="XP_039146489.1"/>
    </source>
</evidence>
<keyword evidence="3 6" id="KW-0863">Zinc-finger</keyword>
<comment type="similarity">
    <text evidence="6">Belongs to the BRE1 family.</text>
</comment>
<comment type="pathway">
    <text evidence="6">Protein modification; protein ubiquitination.</text>
</comment>
<keyword evidence="6" id="KW-0833">Ubl conjugation pathway</keyword>
<comment type="subcellular location">
    <subcellularLocation>
        <location evidence="1 6">Nucleus</location>
    </subcellularLocation>
</comment>
<evidence type="ECO:0000256" key="5">
    <source>
        <dbReference type="ARBA" id="ARBA00023242"/>
    </source>
</evidence>
<keyword evidence="7" id="KW-1185">Reference proteome</keyword>
<dbReference type="EC" id="2.3.2.27" evidence="6"/>
<dbReference type="RefSeq" id="XP_039146489.1">
    <property type="nucleotide sequence ID" value="XM_039290555.1"/>
</dbReference>
<evidence type="ECO:0000256" key="3">
    <source>
        <dbReference type="ARBA" id="ARBA00022771"/>
    </source>
</evidence>
<accession>A0AB40D5Q5</accession>
<dbReference type="GO" id="GO:0008270">
    <property type="term" value="F:zinc ion binding"/>
    <property type="evidence" value="ECO:0007669"/>
    <property type="project" value="UniProtKB-KW"/>
</dbReference>
<reference evidence="8 9" key="1">
    <citation type="submission" date="2025-04" db="UniProtKB">
        <authorList>
            <consortium name="RefSeq"/>
        </authorList>
    </citation>
    <scope>IDENTIFICATION</scope>
</reference>
<evidence type="ECO:0000256" key="1">
    <source>
        <dbReference type="ARBA" id="ARBA00004123"/>
    </source>
</evidence>
<keyword evidence="5 6" id="KW-0539">Nucleus</keyword>
<dbReference type="GO" id="GO:0006325">
    <property type="term" value="P:chromatin organization"/>
    <property type="evidence" value="ECO:0007669"/>
    <property type="project" value="UniProtKB-KW"/>
</dbReference>
<dbReference type="GO" id="GO:0033503">
    <property type="term" value="C:HULC complex"/>
    <property type="evidence" value="ECO:0007669"/>
    <property type="project" value="TreeGrafter"/>
</dbReference>
<gene>
    <name evidence="8 9" type="primary">LOC120283811</name>
</gene>
<dbReference type="RefSeq" id="XP_039146491.1">
    <property type="nucleotide sequence ID" value="XM_039290557.1"/>
</dbReference>
<evidence type="ECO:0000256" key="2">
    <source>
        <dbReference type="ARBA" id="ARBA00022723"/>
    </source>
</evidence>
<keyword evidence="6" id="KW-0156">Chromatin regulator</keyword>
<dbReference type="Proteomes" id="UP001515500">
    <property type="component" value="Chromosome 19"/>
</dbReference>
<keyword evidence="4 6" id="KW-0862">Zinc</keyword>
<evidence type="ECO:0000256" key="6">
    <source>
        <dbReference type="RuleBase" id="RU365038"/>
    </source>
</evidence>
<keyword evidence="6" id="KW-0808">Transferase</keyword>
<organism evidence="7 9">
    <name type="scientific">Dioscorea cayennensis subsp. rotundata</name>
    <name type="common">White Guinea yam</name>
    <name type="synonym">Dioscorea rotundata</name>
    <dbReference type="NCBI Taxonomy" id="55577"/>
    <lineage>
        <taxon>Eukaryota</taxon>
        <taxon>Viridiplantae</taxon>
        <taxon>Streptophyta</taxon>
        <taxon>Embryophyta</taxon>
        <taxon>Tracheophyta</taxon>
        <taxon>Spermatophyta</taxon>
        <taxon>Magnoliopsida</taxon>
        <taxon>Liliopsida</taxon>
        <taxon>Dioscoreales</taxon>
        <taxon>Dioscoreaceae</taxon>
        <taxon>Dioscorea</taxon>
    </lineage>
</organism>
<dbReference type="PANTHER" id="PTHR23163">
    <property type="entry name" value="RING FINGER PROTEIN-RELATED"/>
    <property type="match status" value="1"/>
</dbReference>
<sequence>MSRRKAINYKKDKTTSISLLKRHLTFSELSSILLFSLCSNPFCITWVLHQEFSYLDLSSYSNGSSCPVEADFFSRLVENGATESCSDHVSPIVMEDDIQTRQVAAKNVVRNITPSINGIWKVNDKLATALILTLQEHELGQHLQKTTSDLQMIVKNFQVASDDLHLRHQLLADKVRSHRDINVKKKAEHKWLSEELAKTIAELEESNSKLSILKAQRDGVQGAPFLFQALGYKQAGGDKIRDKQKSCKIWSLRLMS</sequence>
<keyword evidence="6" id="KW-0175">Coiled coil</keyword>
<dbReference type="GeneID" id="120283811"/>
<dbReference type="PANTHER" id="PTHR23163:SF0">
    <property type="entry name" value="E3 UBIQUITIN-PROTEIN LIGASE BRE1"/>
    <property type="match status" value="1"/>
</dbReference>
<evidence type="ECO:0000256" key="4">
    <source>
        <dbReference type="ARBA" id="ARBA00022833"/>
    </source>
</evidence>
<protein>
    <recommendedName>
        <fullName evidence="6">E3 ubiquitin protein ligase</fullName>
        <ecNumber evidence="6">2.3.2.27</ecNumber>
    </recommendedName>
</protein>
<dbReference type="GO" id="GO:0016567">
    <property type="term" value="P:protein ubiquitination"/>
    <property type="evidence" value="ECO:0007669"/>
    <property type="project" value="UniProtKB-UniRule"/>
</dbReference>
<keyword evidence="2 6" id="KW-0479">Metal-binding</keyword>
<comment type="catalytic activity">
    <reaction evidence="6">
        <text>S-ubiquitinyl-[E2 ubiquitin-conjugating enzyme]-L-cysteine + [acceptor protein]-L-lysine = [E2 ubiquitin-conjugating enzyme]-L-cysteine + N(6)-ubiquitinyl-[acceptor protein]-L-lysine.</text>
        <dbReference type="EC" id="2.3.2.27"/>
    </reaction>
</comment>
<proteinExistence type="inferred from homology"/>
<name>A0AB40D5Q5_DIOCR</name>
<dbReference type="GO" id="GO:0005634">
    <property type="term" value="C:nucleus"/>
    <property type="evidence" value="ECO:0007669"/>
    <property type="project" value="UniProtKB-SubCell"/>
</dbReference>
<dbReference type="AlphaFoldDB" id="A0AB40D5Q5"/>
<dbReference type="GO" id="GO:0061630">
    <property type="term" value="F:ubiquitin protein ligase activity"/>
    <property type="evidence" value="ECO:0007669"/>
    <property type="project" value="UniProtKB-EC"/>
</dbReference>